<evidence type="ECO:0000256" key="4">
    <source>
        <dbReference type="ARBA" id="ARBA00022833"/>
    </source>
</evidence>
<keyword evidence="2" id="KW-0479">Metal-binding</keyword>
<evidence type="ECO:0000256" key="1">
    <source>
        <dbReference type="ARBA" id="ARBA00001947"/>
    </source>
</evidence>
<comment type="cofactor">
    <cofactor evidence="1">
        <name>Zn(2+)</name>
        <dbReference type="ChEBI" id="CHEBI:29105"/>
    </cofactor>
</comment>
<name>A0ABU9T4U1_9HYPH</name>
<protein>
    <submittedName>
        <fullName evidence="6">Creatininase family protein</fullName>
    </submittedName>
</protein>
<keyword evidence="3" id="KW-0378">Hydrolase</keyword>
<dbReference type="Pfam" id="PF02633">
    <property type="entry name" value="Creatininase"/>
    <property type="match status" value="1"/>
</dbReference>
<dbReference type="PANTHER" id="PTHR35005:SF1">
    <property type="entry name" value="2-AMINO-5-FORMYLAMINO-6-RIBOSYLAMINOPYRIMIDIN-4(3H)-ONE 5'-MONOPHOSPHATE DEFORMYLASE"/>
    <property type="match status" value="1"/>
</dbReference>
<dbReference type="InterPro" id="IPR003785">
    <property type="entry name" value="Creatininase/forma_Hydrolase"/>
</dbReference>
<keyword evidence="7" id="KW-1185">Reference proteome</keyword>
<comment type="caution">
    <text evidence="6">The sequence shown here is derived from an EMBL/GenBank/DDBJ whole genome shotgun (WGS) entry which is preliminary data.</text>
</comment>
<proteinExistence type="inferred from homology"/>
<evidence type="ECO:0000313" key="6">
    <source>
        <dbReference type="EMBL" id="MEM5501146.1"/>
    </source>
</evidence>
<dbReference type="PANTHER" id="PTHR35005">
    <property type="entry name" value="3-DEHYDRO-SCYLLO-INOSOSE HYDROLASE"/>
    <property type="match status" value="1"/>
</dbReference>
<dbReference type="SUPFAM" id="SSF102215">
    <property type="entry name" value="Creatininase"/>
    <property type="match status" value="1"/>
</dbReference>
<dbReference type="InterPro" id="IPR024087">
    <property type="entry name" value="Creatininase-like_sf"/>
</dbReference>
<dbReference type="EMBL" id="JBBMQO010000003">
    <property type="protein sequence ID" value="MEM5501146.1"/>
    <property type="molecule type" value="Genomic_DNA"/>
</dbReference>
<evidence type="ECO:0000256" key="5">
    <source>
        <dbReference type="ARBA" id="ARBA00024029"/>
    </source>
</evidence>
<dbReference type="Proteomes" id="UP001477870">
    <property type="component" value="Unassembled WGS sequence"/>
</dbReference>
<dbReference type="RefSeq" id="WP_342847660.1">
    <property type="nucleotide sequence ID" value="NZ_JBBMQO010000003.1"/>
</dbReference>
<organism evidence="6 7">
    <name type="scientific">Ahrensia kielensis</name>
    <dbReference type="NCBI Taxonomy" id="76980"/>
    <lineage>
        <taxon>Bacteria</taxon>
        <taxon>Pseudomonadati</taxon>
        <taxon>Pseudomonadota</taxon>
        <taxon>Alphaproteobacteria</taxon>
        <taxon>Hyphomicrobiales</taxon>
        <taxon>Ahrensiaceae</taxon>
        <taxon>Ahrensia</taxon>
    </lineage>
</organism>
<keyword evidence="4" id="KW-0862">Zinc</keyword>
<accession>A0ABU9T4U1</accession>
<evidence type="ECO:0000313" key="7">
    <source>
        <dbReference type="Proteomes" id="UP001477870"/>
    </source>
</evidence>
<sequence>MTRKIWWSDFSPEDFSRIDANNVTAILPLGATEQHGPHLPITTDSDIMDGMLNLVVEQLTHDLDVRIFPVERVGASDEHSRFTATQSLSSQQMVDIIVKRGEEANSHGIKKLVLVNSHGGNEPAMSIAALELRKRYDMLVVKTSWGRFGVPDDLFTDEEMKQGIHGGDYETSLMLAFQPSMVDMAKAQNFQSNTKLARETFTHLAPQSPHGFAWLAGDLNEHGVVGNAAAATAHKGRAAAVHQTSGFIELLRDVRKADLNDWIKL</sequence>
<evidence type="ECO:0000256" key="3">
    <source>
        <dbReference type="ARBA" id="ARBA00022801"/>
    </source>
</evidence>
<reference evidence="6 7" key="1">
    <citation type="submission" date="2024-03" db="EMBL/GenBank/DDBJ databases">
        <title>Community enrichment and isolation of bacterial strains for fucoidan degradation.</title>
        <authorList>
            <person name="Sichert A."/>
        </authorList>
    </citation>
    <scope>NUCLEOTIDE SEQUENCE [LARGE SCALE GENOMIC DNA]</scope>
    <source>
        <strain evidence="6 7">AS62</strain>
    </source>
</reference>
<comment type="similarity">
    <text evidence="5">Belongs to the creatininase superfamily.</text>
</comment>
<dbReference type="Gene3D" id="3.40.50.10310">
    <property type="entry name" value="Creatininase"/>
    <property type="match status" value="1"/>
</dbReference>
<gene>
    <name evidence="6" type="ORF">WNY59_06050</name>
</gene>
<evidence type="ECO:0000256" key="2">
    <source>
        <dbReference type="ARBA" id="ARBA00022723"/>
    </source>
</evidence>